<keyword evidence="2" id="KW-1185">Reference proteome</keyword>
<dbReference type="AlphaFoldDB" id="A0A160FIG5"/>
<dbReference type="STRING" id="1804984.AYM40_04115"/>
<proteinExistence type="predicted"/>
<organism evidence="1 2">
    <name type="scientific">Paraburkholderia phytofirmans OLGA172</name>
    <dbReference type="NCBI Taxonomy" id="1417228"/>
    <lineage>
        <taxon>Bacteria</taxon>
        <taxon>Pseudomonadati</taxon>
        <taxon>Pseudomonadota</taxon>
        <taxon>Betaproteobacteria</taxon>
        <taxon>Burkholderiales</taxon>
        <taxon>Burkholderiaceae</taxon>
        <taxon>Paraburkholderia</taxon>
    </lineage>
</organism>
<dbReference type="EMBL" id="CP014578">
    <property type="protein sequence ID" value="ANB71646.1"/>
    <property type="molecule type" value="Genomic_DNA"/>
</dbReference>
<evidence type="ECO:0000313" key="1">
    <source>
        <dbReference type="EMBL" id="ANB71646.1"/>
    </source>
</evidence>
<gene>
    <name evidence="1" type="ORF">AYM40_04115</name>
</gene>
<dbReference type="Proteomes" id="UP000076852">
    <property type="component" value="Chromosome 1"/>
</dbReference>
<evidence type="ECO:0000313" key="2">
    <source>
        <dbReference type="Proteomes" id="UP000076852"/>
    </source>
</evidence>
<accession>A0A160FIG5</accession>
<dbReference type="KEGG" id="buz:AYM40_04115"/>
<name>A0A160FIG5_9BURK</name>
<sequence>MRGPLTFDVDPIVLAEYSRTRELAGLFAWQETHREVLNWNSQRLYQVAERTLGSIERLPRDAMGCKQVALFDPEFQQWHFVPYSEPDDDRSQA</sequence>
<reference evidence="1 2" key="1">
    <citation type="journal article" date="2016" name="Gene">
        <title>PacBio SMRT assembly of a complex multi-replicon genome reveals chlorocatechol degradative operon in a region of genome plasticity.</title>
        <authorList>
            <person name="Ricker N."/>
            <person name="Shen S.Y."/>
            <person name="Goordial J."/>
            <person name="Jin S."/>
            <person name="Fulthorpe R.R."/>
        </authorList>
    </citation>
    <scope>NUCLEOTIDE SEQUENCE [LARGE SCALE GENOMIC DNA]</scope>
    <source>
        <strain evidence="1 2">OLGA172</strain>
    </source>
</reference>
<protein>
    <submittedName>
        <fullName evidence="1">Uncharacterized protein</fullName>
    </submittedName>
</protein>